<dbReference type="EMBL" id="UHFF01000002">
    <property type="protein sequence ID" value="SUN45049.1"/>
    <property type="molecule type" value="Genomic_DNA"/>
</dbReference>
<reference evidence="2 3" key="1">
    <citation type="submission" date="2018-06" db="EMBL/GenBank/DDBJ databases">
        <authorList>
            <consortium name="Pathogen Informatics"/>
            <person name="Doyle S."/>
        </authorList>
    </citation>
    <scope>NUCLEOTIDE SEQUENCE [LARGE SCALE GENOMIC DNA]</scope>
    <source>
        <strain evidence="2 3">NCTC12092</strain>
    </source>
</reference>
<dbReference type="Proteomes" id="UP000254461">
    <property type="component" value="Unassembled WGS sequence"/>
</dbReference>
<dbReference type="RefSeq" id="WP_231191926.1">
    <property type="nucleotide sequence ID" value="NZ_UHFF01000002.1"/>
</dbReference>
<evidence type="ECO:0000313" key="2">
    <source>
        <dbReference type="EMBL" id="SUN47098.1"/>
    </source>
</evidence>
<accession>A0A380JSY5</accession>
<organism evidence="2 3">
    <name type="scientific">Streptococcus equi subsp. equi</name>
    <dbReference type="NCBI Taxonomy" id="148942"/>
    <lineage>
        <taxon>Bacteria</taxon>
        <taxon>Bacillati</taxon>
        <taxon>Bacillota</taxon>
        <taxon>Bacilli</taxon>
        <taxon>Lactobacillales</taxon>
        <taxon>Streptococcaceae</taxon>
        <taxon>Streptococcus</taxon>
    </lineage>
</organism>
<dbReference type="AlphaFoldDB" id="A0A380JSY5"/>
<evidence type="ECO:0000313" key="1">
    <source>
        <dbReference type="EMBL" id="SUN45049.1"/>
    </source>
</evidence>
<evidence type="ECO:0000313" key="3">
    <source>
        <dbReference type="Proteomes" id="UP000254461"/>
    </source>
</evidence>
<protein>
    <submittedName>
        <fullName evidence="2">Bacillus transposase protein</fullName>
    </submittedName>
</protein>
<name>A0A380JSY5_9STRE</name>
<dbReference type="EMBL" id="UHFF01000002">
    <property type="protein sequence ID" value="SUN47098.1"/>
    <property type="molecule type" value="Genomic_DNA"/>
</dbReference>
<sequence>MGVTYSAAESKALIQAMTNNIQIANEITDRLSSGCDHLIASLDSGELQGAAYTAGKGLFTAIIIPSIKKLQAAIDAIQVELTTYSKGRCSDFQIRNPGS</sequence>
<proteinExistence type="predicted"/>
<gene>
    <name evidence="1" type="ORF">NCTC12092_00348</name>
    <name evidence="2" type="ORF">NCTC12092_01310</name>
</gene>